<dbReference type="Proteomes" id="UP000297613">
    <property type="component" value="Unassembled WGS sequence"/>
</dbReference>
<proteinExistence type="predicted"/>
<organism evidence="1 2">
    <name type="scientific">Leptospira yasudae</name>
    <dbReference type="NCBI Taxonomy" id="2202201"/>
    <lineage>
        <taxon>Bacteria</taxon>
        <taxon>Pseudomonadati</taxon>
        <taxon>Spirochaetota</taxon>
        <taxon>Spirochaetia</taxon>
        <taxon>Leptospirales</taxon>
        <taxon>Leptospiraceae</taxon>
        <taxon>Leptospira</taxon>
    </lineage>
</organism>
<comment type="caution">
    <text evidence="1">The sequence shown here is derived from an EMBL/GenBank/DDBJ whole genome shotgun (WGS) entry which is preliminary data.</text>
</comment>
<evidence type="ECO:0000313" key="1">
    <source>
        <dbReference type="EMBL" id="TGL90058.1"/>
    </source>
</evidence>
<reference evidence="1 2" key="1">
    <citation type="journal article" date="2019" name="PLoS Negl. Trop. Dis.">
        <title>Revisiting the worldwide diversity of Leptospira species in the environment.</title>
        <authorList>
            <person name="Vincent A.T."/>
            <person name="Schiettekatte O."/>
            <person name="Bourhy P."/>
            <person name="Veyrier F.J."/>
            <person name="Picardeau M."/>
        </authorList>
    </citation>
    <scope>NUCLEOTIDE SEQUENCE [LARGE SCALE GENOMIC DNA]</scope>
    <source>
        <strain evidence="1 2">201702445</strain>
    </source>
</reference>
<name>A0A6N4QSN7_9LEPT</name>
<dbReference type="AlphaFoldDB" id="A0A6N4QSN7"/>
<accession>A0A6N4QSN7</accession>
<protein>
    <submittedName>
        <fullName evidence="1">Uncharacterized protein</fullName>
    </submittedName>
</protein>
<dbReference type="EMBL" id="RQGM01000003">
    <property type="protein sequence ID" value="TGL90058.1"/>
    <property type="molecule type" value="Genomic_DNA"/>
</dbReference>
<sequence>MTQELDLERRCNELVGSKIEAVRYYGQFQNFEYAHGISESVYLYCDQNRIFRFGYENEFFLKWGFGISVKKTPRILSKDEEEESQEATSLWREKQKTEELRIERVKLHWRYISDSHFVLWHSYNRSDYPQDIELILSNGNSVYVGVTKLLSDGQCKLFTNHLSVFWDAQERERTYEKVQRH</sequence>
<gene>
    <name evidence="1" type="ORF">EHQ83_00445</name>
</gene>
<evidence type="ECO:0000313" key="2">
    <source>
        <dbReference type="Proteomes" id="UP000297613"/>
    </source>
</evidence>
<dbReference type="RefSeq" id="WP_135572058.1">
    <property type="nucleotide sequence ID" value="NZ_RQGK01000072.1"/>
</dbReference>